<comment type="caution">
    <text evidence="7">The sequence shown here is derived from an EMBL/GenBank/DDBJ whole genome shotgun (WGS) entry which is preliminary data.</text>
</comment>
<sequence>MSSKNGTSNAQNSKVDTRMVKLISWYKEPSILGISYTLFKNLAGNVESEDERGESENEKRKVMGNFLRKVP</sequence>
<keyword evidence="3" id="KW-0378">Hydrolase</keyword>
<keyword evidence="2" id="KW-0547">Nucleotide-binding</keyword>
<dbReference type="PANTHER" id="PTHR45821">
    <property type="entry name" value="SNF2 DOMAIN-CONTAINING PROTEIN CLASSY 2-RELATED"/>
    <property type="match status" value="1"/>
</dbReference>
<evidence type="ECO:0000313" key="8">
    <source>
        <dbReference type="Proteomes" id="UP000236291"/>
    </source>
</evidence>
<feature type="region of interest" description="Disordered" evidence="6">
    <location>
        <begin position="45"/>
        <end position="71"/>
    </location>
</feature>
<reference evidence="7 8" key="1">
    <citation type="journal article" date="2014" name="Am. J. Bot.">
        <title>Genome assembly and annotation for red clover (Trifolium pratense; Fabaceae).</title>
        <authorList>
            <person name="Istvanek J."/>
            <person name="Jaros M."/>
            <person name="Krenek A."/>
            <person name="Repkova J."/>
        </authorList>
    </citation>
    <scope>NUCLEOTIDE SEQUENCE [LARGE SCALE GENOMIC DNA]</scope>
    <source>
        <strain evidence="8">cv. Tatra</strain>
        <tissue evidence="7">Young leaves</tissue>
    </source>
</reference>
<comment type="subcellular location">
    <subcellularLocation>
        <location evidence="1">Nucleus</location>
    </subcellularLocation>
</comment>
<accession>A0A2K3K5V6</accession>
<dbReference type="InterPro" id="IPR044567">
    <property type="entry name" value="CLSY/DRD1"/>
</dbReference>
<evidence type="ECO:0000256" key="6">
    <source>
        <dbReference type="SAM" id="MobiDB-lite"/>
    </source>
</evidence>
<dbReference type="GO" id="GO:0004386">
    <property type="term" value="F:helicase activity"/>
    <property type="evidence" value="ECO:0007669"/>
    <property type="project" value="UniProtKB-KW"/>
</dbReference>
<gene>
    <name evidence="7" type="ORF">L195_g060775</name>
</gene>
<evidence type="ECO:0000256" key="1">
    <source>
        <dbReference type="ARBA" id="ARBA00004123"/>
    </source>
</evidence>
<dbReference type="EMBL" id="ASHM01142979">
    <property type="protein sequence ID" value="PNX61673.1"/>
    <property type="molecule type" value="Genomic_DNA"/>
</dbReference>
<protein>
    <submittedName>
        <fullName evidence="7">SNF2 family amino-terminal protein</fullName>
    </submittedName>
</protein>
<evidence type="ECO:0000256" key="5">
    <source>
        <dbReference type="ARBA" id="ARBA00023242"/>
    </source>
</evidence>
<dbReference type="Proteomes" id="UP000236291">
    <property type="component" value="Unassembled WGS sequence"/>
</dbReference>
<reference evidence="7 8" key="2">
    <citation type="journal article" date="2017" name="Front. Plant Sci.">
        <title>Gene Classification and Mining of Molecular Markers Useful in Red Clover (Trifolium pratense) Breeding.</title>
        <authorList>
            <person name="Istvanek J."/>
            <person name="Dluhosova J."/>
            <person name="Dluhos P."/>
            <person name="Patkova L."/>
            <person name="Nedelnik J."/>
            <person name="Repkova J."/>
        </authorList>
    </citation>
    <scope>NUCLEOTIDE SEQUENCE [LARGE SCALE GENOMIC DNA]</scope>
    <source>
        <strain evidence="8">cv. Tatra</strain>
        <tissue evidence="7">Young leaves</tissue>
    </source>
</reference>
<proteinExistence type="predicted"/>
<dbReference type="GO" id="GO:0005524">
    <property type="term" value="F:ATP binding"/>
    <property type="evidence" value="ECO:0007669"/>
    <property type="project" value="UniProtKB-KW"/>
</dbReference>
<dbReference type="GO" id="GO:0080188">
    <property type="term" value="P:gene silencing by siRNA-directed DNA methylation"/>
    <property type="evidence" value="ECO:0007669"/>
    <property type="project" value="InterPro"/>
</dbReference>
<organism evidence="7 8">
    <name type="scientific">Trifolium pratense</name>
    <name type="common">Red clover</name>
    <dbReference type="NCBI Taxonomy" id="57577"/>
    <lineage>
        <taxon>Eukaryota</taxon>
        <taxon>Viridiplantae</taxon>
        <taxon>Streptophyta</taxon>
        <taxon>Embryophyta</taxon>
        <taxon>Tracheophyta</taxon>
        <taxon>Spermatophyta</taxon>
        <taxon>Magnoliopsida</taxon>
        <taxon>eudicotyledons</taxon>
        <taxon>Gunneridae</taxon>
        <taxon>Pentapetalae</taxon>
        <taxon>rosids</taxon>
        <taxon>fabids</taxon>
        <taxon>Fabales</taxon>
        <taxon>Fabaceae</taxon>
        <taxon>Papilionoideae</taxon>
        <taxon>50 kb inversion clade</taxon>
        <taxon>NPAAA clade</taxon>
        <taxon>Hologalegina</taxon>
        <taxon>IRL clade</taxon>
        <taxon>Trifolieae</taxon>
        <taxon>Trifolium</taxon>
    </lineage>
</organism>
<dbReference type="PANTHER" id="PTHR45821:SF5">
    <property type="entry name" value="SNF2 DOMAIN-CONTAINING PROTEIN CLASSY 4"/>
    <property type="match status" value="1"/>
</dbReference>
<feature type="non-terminal residue" evidence="7">
    <location>
        <position position="71"/>
    </location>
</feature>
<name>A0A2K3K5V6_TRIPR</name>
<dbReference type="GO" id="GO:0005634">
    <property type="term" value="C:nucleus"/>
    <property type="evidence" value="ECO:0007669"/>
    <property type="project" value="UniProtKB-SubCell"/>
</dbReference>
<evidence type="ECO:0000256" key="2">
    <source>
        <dbReference type="ARBA" id="ARBA00022741"/>
    </source>
</evidence>
<evidence type="ECO:0000256" key="3">
    <source>
        <dbReference type="ARBA" id="ARBA00022806"/>
    </source>
</evidence>
<dbReference type="AlphaFoldDB" id="A0A2K3K5V6"/>
<keyword evidence="5" id="KW-0539">Nucleus</keyword>
<evidence type="ECO:0000256" key="4">
    <source>
        <dbReference type="ARBA" id="ARBA00022840"/>
    </source>
</evidence>
<keyword evidence="3" id="KW-0347">Helicase</keyword>
<evidence type="ECO:0000313" key="7">
    <source>
        <dbReference type="EMBL" id="PNX61673.1"/>
    </source>
</evidence>
<keyword evidence="4" id="KW-0067">ATP-binding</keyword>